<dbReference type="PROSITE" id="PS50895">
    <property type="entry name" value="SURF1"/>
    <property type="match status" value="1"/>
</dbReference>
<evidence type="ECO:0000313" key="8">
    <source>
        <dbReference type="Proteomes" id="UP000285190"/>
    </source>
</evidence>
<evidence type="ECO:0000256" key="6">
    <source>
        <dbReference type="RuleBase" id="RU363076"/>
    </source>
</evidence>
<keyword evidence="8" id="KW-1185">Reference proteome</keyword>
<comment type="caution">
    <text evidence="7">The sequence shown here is derived from an EMBL/GenBank/DDBJ whole genome shotgun (WGS) entry which is preliminary data.</text>
</comment>
<dbReference type="AlphaFoldDB" id="A0A418WXM7"/>
<dbReference type="InterPro" id="IPR002994">
    <property type="entry name" value="Surf1/Shy1"/>
</dbReference>
<dbReference type="GO" id="GO:0005886">
    <property type="term" value="C:plasma membrane"/>
    <property type="evidence" value="ECO:0007669"/>
    <property type="project" value="UniProtKB-SubCell"/>
</dbReference>
<dbReference type="Proteomes" id="UP000285190">
    <property type="component" value="Unassembled WGS sequence"/>
</dbReference>
<sequence>MRIKFRFGWGPFVAAAMAIAVGVSLGQWQMRRAADKEAIERHLSAQEDAPPILLDDVTRTMGALEYRRVIVRGEFVRDWAVYLDNRPHNGAAGFYMLMPLKIAGSDSHVLVARGWVKRDLTDRKKLPPIVVPPGIVEIQGVVRRNAGRVLQLGTPEALHPNAIVQNLDIQALAQAANMPIQPFMIEQLNDTHDGLMRDWPRPSSGIDKHFGYAFQWYALAATAFVFFLVTGFRRGRQ</sequence>
<evidence type="ECO:0000313" key="7">
    <source>
        <dbReference type="EMBL" id="RJG04962.1"/>
    </source>
</evidence>
<keyword evidence="3 6" id="KW-0812">Transmembrane</keyword>
<evidence type="ECO:0000256" key="5">
    <source>
        <dbReference type="ARBA" id="ARBA00023136"/>
    </source>
</evidence>
<keyword evidence="5 6" id="KW-0472">Membrane</keyword>
<feature type="transmembrane region" description="Helical" evidence="6">
    <location>
        <begin position="214"/>
        <end position="232"/>
    </location>
</feature>
<dbReference type="CDD" id="cd06662">
    <property type="entry name" value="SURF1"/>
    <property type="match status" value="1"/>
</dbReference>
<organism evidence="7 8">
    <name type="scientific">Noviherbaspirillum cavernae</name>
    <dbReference type="NCBI Taxonomy" id="2320862"/>
    <lineage>
        <taxon>Bacteria</taxon>
        <taxon>Pseudomonadati</taxon>
        <taxon>Pseudomonadota</taxon>
        <taxon>Betaproteobacteria</taxon>
        <taxon>Burkholderiales</taxon>
        <taxon>Oxalobacteraceae</taxon>
        <taxon>Noviherbaspirillum</taxon>
    </lineage>
</organism>
<comment type="similarity">
    <text evidence="2 6">Belongs to the SURF1 family.</text>
</comment>
<protein>
    <recommendedName>
        <fullName evidence="6">SURF1-like protein</fullName>
    </recommendedName>
</protein>
<gene>
    <name evidence="7" type="ORF">D3870_02095</name>
</gene>
<evidence type="ECO:0000256" key="3">
    <source>
        <dbReference type="ARBA" id="ARBA00022692"/>
    </source>
</evidence>
<dbReference type="RefSeq" id="WP_119736264.1">
    <property type="nucleotide sequence ID" value="NZ_QYUN01000002.1"/>
</dbReference>
<proteinExistence type="inferred from homology"/>
<evidence type="ECO:0000256" key="4">
    <source>
        <dbReference type="ARBA" id="ARBA00022989"/>
    </source>
</evidence>
<dbReference type="OrthoDB" id="9789940at2"/>
<dbReference type="Pfam" id="PF02104">
    <property type="entry name" value="SURF1"/>
    <property type="match status" value="1"/>
</dbReference>
<dbReference type="EMBL" id="QYUN01000002">
    <property type="protein sequence ID" value="RJG04962.1"/>
    <property type="molecule type" value="Genomic_DNA"/>
</dbReference>
<evidence type="ECO:0000256" key="1">
    <source>
        <dbReference type="ARBA" id="ARBA00004370"/>
    </source>
</evidence>
<reference evidence="7 8" key="1">
    <citation type="submission" date="2018-09" db="EMBL/GenBank/DDBJ databases">
        <authorList>
            <person name="Zhu H."/>
        </authorList>
    </citation>
    <scope>NUCLEOTIDE SEQUENCE [LARGE SCALE GENOMIC DNA]</scope>
    <source>
        <strain evidence="7 8">K2R10-39</strain>
    </source>
</reference>
<comment type="caution">
    <text evidence="6">Lacks conserved residue(s) required for the propagation of feature annotation.</text>
</comment>
<accession>A0A418WXM7</accession>
<keyword evidence="4 6" id="KW-1133">Transmembrane helix</keyword>
<dbReference type="PANTHER" id="PTHR23427:SF2">
    <property type="entry name" value="SURFEIT LOCUS PROTEIN 1"/>
    <property type="match status" value="1"/>
</dbReference>
<dbReference type="PANTHER" id="PTHR23427">
    <property type="entry name" value="SURFEIT LOCUS PROTEIN"/>
    <property type="match status" value="1"/>
</dbReference>
<keyword evidence="6" id="KW-1003">Cell membrane</keyword>
<dbReference type="InterPro" id="IPR045214">
    <property type="entry name" value="Surf1/Surf4"/>
</dbReference>
<evidence type="ECO:0000256" key="2">
    <source>
        <dbReference type="ARBA" id="ARBA00007165"/>
    </source>
</evidence>
<comment type="subcellular location">
    <subcellularLocation>
        <location evidence="6">Cell membrane</location>
        <topology evidence="6">Multi-pass membrane protein</topology>
    </subcellularLocation>
    <subcellularLocation>
        <location evidence="1">Membrane</location>
    </subcellularLocation>
</comment>
<name>A0A418WXM7_9BURK</name>